<gene>
    <name evidence="1" type="ORF">SVIM_LOCUS89767</name>
</gene>
<reference evidence="1" key="1">
    <citation type="submission" date="2019-03" db="EMBL/GenBank/DDBJ databases">
        <authorList>
            <person name="Mank J."/>
            <person name="Almeida P."/>
        </authorList>
    </citation>
    <scope>NUCLEOTIDE SEQUENCE</scope>
    <source>
        <strain evidence="1">78183</strain>
    </source>
</reference>
<name>A0A6N2KXP7_SALVM</name>
<proteinExistence type="predicted"/>
<dbReference type="AlphaFoldDB" id="A0A6N2KXP7"/>
<evidence type="ECO:0000313" key="1">
    <source>
        <dbReference type="EMBL" id="VFU28038.1"/>
    </source>
</evidence>
<protein>
    <submittedName>
        <fullName evidence="1">Uncharacterized protein</fullName>
    </submittedName>
</protein>
<organism evidence="1">
    <name type="scientific">Salix viminalis</name>
    <name type="common">Common osier</name>
    <name type="synonym">Basket willow</name>
    <dbReference type="NCBI Taxonomy" id="40686"/>
    <lineage>
        <taxon>Eukaryota</taxon>
        <taxon>Viridiplantae</taxon>
        <taxon>Streptophyta</taxon>
        <taxon>Embryophyta</taxon>
        <taxon>Tracheophyta</taxon>
        <taxon>Spermatophyta</taxon>
        <taxon>Magnoliopsida</taxon>
        <taxon>eudicotyledons</taxon>
        <taxon>Gunneridae</taxon>
        <taxon>Pentapetalae</taxon>
        <taxon>rosids</taxon>
        <taxon>fabids</taxon>
        <taxon>Malpighiales</taxon>
        <taxon>Salicaceae</taxon>
        <taxon>Saliceae</taxon>
        <taxon>Salix</taxon>
    </lineage>
</organism>
<sequence length="82" mass="9262">MIMSLPQRERERGVFLKVEPGAEKLTSKNSIGFTNKVCLPGRMGRGQVMSERYCVFSVFHDGSRLAFYPFSVVIYNSPNLAD</sequence>
<accession>A0A6N2KXP7</accession>
<dbReference type="EMBL" id="CAADRP010000424">
    <property type="protein sequence ID" value="VFU28038.1"/>
    <property type="molecule type" value="Genomic_DNA"/>
</dbReference>